<dbReference type="Pfam" id="PF00702">
    <property type="entry name" value="Hydrolase"/>
    <property type="match status" value="1"/>
</dbReference>
<keyword evidence="5 12" id="KW-0812">Transmembrane</keyword>
<dbReference type="OrthoDB" id="211392at2"/>
<evidence type="ECO:0000256" key="5">
    <source>
        <dbReference type="ARBA" id="ARBA00022692"/>
    </source>
</evidence>
<dbReference type="SUPFAM" id="SSF81665">
    <property type="entry name" value="Calcium ATPase, transmembrane domain M"/>
    <property type="match status" value="1"/>
</dbReference>
<dbReference type="PANTHER" id="PTHR43520">
    <property type="entry name" value="ATP7, ISOFORM B"/>
    <property type="match status" value="1"/>
</dbReference>
<gene>
    <name evidence="15" type="ORF">FRUB_01578</name>
</gene>
<evidence type="ECO:0000313" key="16">
    <source>
        <dbReference type="Proteomes" id="UP000214646"/>
    </source>
</evidence>
<feature type="compositionally biased region" description="Low complexity" evidence="13">
    <location>
        <begin position="548"/>
        <end position="561"/>
    </location>
</feature>
<evidence type="ECO:0000256" key="9">
    <source>
        <dbReference type="ARBA" id="ARBA00022967"/>
    </source>
</evidence>
<accession>A0A225EA01</accession>
<dbReference type="RefSeq" id="WP_088253000.1">
    <property type="nucleotide sequence ID" value="NZ_NIDE01000002.1"/>
</dbReference>
<keyword evidence="11 12" id="KW-0472">Membrane</keyword>
<comment type="subcellular location">
    <subcellularLocation>
        <location evidence="12">Cell membrane</location>
    </subcellularLocation>
    <subcellularLocation>
        <location evidence="1">Endomembrane system</location>
        <topology evidence="1">Multi-pass membrane protein</topology>
    </subcellularLocation>
    <subcellularLocation>
        <location evidence="2">Membrane</location>
        <topology evidence="2">Single-pass membrane protein</topology>
    </subcellularLocation>
</comment>
<dbReference type="NCBIfam" id="TIGR01494">
    <property type="entry name" value="ATPase_P-type"/>
    <property type="match status" value="1"/>
</dbReference>
<dbReference type="InterPro" id="IPR008250">
    <property type="entry name" value="ATPase_P-typ_transduc_dom_A_sf"/>
</dbReference>
<comment type="similarity">
    <text evidence="3 12">Belongs to the cation transport ATPase (P-type) (TC 3.A.3) family. Type IB subfamily.</text>
</comment>
<dbReference type="PRINTS" id="PR00119">
    <property type="entry name" value="CATATPASE"/>
</dbReference>
<dbReference type="SUPFAM" id="SSF117892">
    <property type="entry name" value="Band 7/SPFH domain"/>
    <property type="match status" value="1"/>
</dbReference>
<dbReference type="CDD" id="cd03404">
    <property type="entry name" value="SPFH_HflK"/>
    <property type="match status" value="1"/>
</dbReference>
<dbReference type="InterPro" id="IPR036013">
    <property type="entry name" value="Band_7/SPFH_dom_sf"/>
</dbReference>
<dbReference type="SUPFAM" id="SSF56784">
    <property type="entry name" value="HAD-like"/>
    <property type="match status" value="1"/>
</dbReference>
<feature type="region of interest" description="Disordered" evidence="13">
    <location>
        <begin position="1101"/>
        <end position="1120"/>
    </location>
</feature>
<dbReference type="GO" id="GO:0005507">
    <property type="term" value="F:copper ion binding"/>
    <property type="evidence" value="ECO:0007669"/>
    <property type="project" value="TreeGrafter"/>
</dbReference>
<evidence type="ECO:0000256" key="7">
    <source>
        <dbReference type="ARBA" id="ARBA00022741"/>
    </source>
</evidence>
<dbReference type="SFLD" id="SFLDF00027">
    <property type="entry name" value="p-type_atpase"/>
    <property type="match status" value="1"/>
</dbReference>
<feature type="domain" description="Band 7" evidence="14">
    <location>
        <begin position="739"/>
        <end position="954"/>
    </location>
</feature>
<dbReference type="SMART" id="SM00244">
    <property type="entry name" value="PHB"/>
    <property type="match status" value="1"/>
</dbReference>
<dbReference type="GO" id="GO:0055070">
    <property type="term" value="P:copper ion homeostasis"/>
    <property type="evidence" value="ECO:0007669"/>
    <property type="project" value="TreeGrafter"/>
</dbReference>
<feature type="transmembrane region" description="Helical" evidence="12">
    <location>
        <begin position="299"/>
        <end position="329"/>
    </location>
</feature>
<protein>
    <submittedName>
        <fullName evidence="15">Lead, cadmium, zinc and mercury transporting ATPase</fullName>
    </submittedName>
</protein>
<dbReference type="InterPro" id="IPR001757">
    <property type="entry name" value="P_typ_ATPase"/>
</dbReference>
<dbReference type="InterPro" id="IPR023214">
    <property type="entry name" value="HAD_sf"/>
</dbReference>
<dbReference type="InterPro" id="IPR059000">
    <property type="entry name" value="ATPase_P-type_domA"/>
</dbReference>
<dbReference type="InterPro" id="IPR023299">
    <property type="entry name" value="ATPase_P-typ_cyto_dom_N"/>
</dbReference>
<evidence type="ECO:0000313" key="15">
    <source>
        <dbReference type="EMBL" id="OWK45247.1"/>
    </source>
</evidence>
<evidence type="ECO:0000256" key="2">
    <source>
        <dbReference type="ARBA" id="ARBA00004167"/>
    </source>
</evidence>
<dbReference type="GO" id="GO:0043682">
    <property type="term" value="F:P-type divalent copper transporter activity"/>
    <property type="evidence" value="ECO:0007669"/>
    <property type="project" value="TreeGrafter"/>
</dbReference>
<keyword evidence="10 12" id="KW-1133">Transmembrane helix</keyword>
<keyword evidence="16" id="KW-1185">Reference proteome</keyword>
<dbReference type="InterPro" id="IPR018303">
    <property type="entry name" value="ATPase_P-typ_P_site"/>
</dbReference>
<dbReference type="InterPro" id="IPR010201">
    <property type="entry name" value="HflK"/>
</dbReference>
<feature type="transmembrane region" description="Helical" evidence="12">
    <location>
        <begin position="630"/>
        <end position="652"/>
    </location>
</feature>
<evidence type="ECO:0000256" key="6">
    <source>
        <dbReference type="ARBA" id="ARBA00022723"/>
    </source>
</evidence>
<feature type="transmembrane region" description="Helical" evidence="12">
    <location>
        <begin position="260"/>
        <end position="279"/>
    </location>
</feature>
<comment type="similarity">
    <text evidence="4">Belongs to the band 7/mec-2 family. HflK subfamily.</text>
</comment>
<keyword evidence="8 12" id="KW-0067">ATP-binding</keyword>
<dbReference type="InterPro" id="IPR036412">
    <property type="entry name" value="HAD-like_sf"/>
</dbReference>
<comment type="caution">
    <text evidence="15">The sequence shown here is derived from an EMBL/GenBank/DDBJ whole genome shotgun (WGS) entry which is preliminary data.</text>
</comment>
<dbReference type="GO" id="GO:0005886">
    <property type="term" value="C:plasma membrane"/>
    <property type="evidence" value="ECO:0007669"/>
    <property type="project" value="UniProtKB-SubCell"/>
</dbReference>
<evidence type="ECO:0000256" key="8">
    <source>
        <dbReference type="ARBA" id="ARBA00022840"/>
    </source>
</evidence>
<feature type="transmembrane region" description="Helical" evidence="12">
    <location>
        <begin position="18"/>
        <end position="39"/>
    </location>
</feature>
<dbReference type="Pfam" id="PF00122">
    <property type="entry name" value="E1-E2_ATPase"/>
    <property type="match status" value="1"/>
</dbReference>
<dbReference type="AlphaFoldDB" id="A0A225EA01"/>
<evidence type="ECO:0000256" key="13">
    <source>
        <dbReference type="SAM" id="MobiDB-lite"/>
    </source>
</evidence>
<evidence type="ECO:0000256" key="4">
    <source>
        <dbReference type="ARBA" id="ARBA00006971"/>
    </source>
</evidence>
<dbReference type="GO" id="GO:0005524">
    <property type="term" value="F:ATP binding"/>
    <property type="evidence" value="ECO:0007669"/>
    <property type="project" value="UniProtKB-UniRule"/>
</dbReference>
<feature type="region of interest" description="Disordered" evidence="13">
    <location>
        <begin position="548"/>
        <end position="568"/>
    </location>
</feature>
<dbReference type="NCBIfam" id="TIGR01525">
    <property type="entry name" value="ATPase-IB_hvy"/>
    <property type="match status" value="1"/>
</dbReference>
<evidence type="ECO:0000259" key="14">
    <source>
        <dbReference type="SMART" id="SM00244"/>
    </source>
</evidence>
<feature type="transmembrane region" description="Helical" evidence="12">
    <location>
        <begin position="59"/>
        <end position="76"/>
    </location>
</feature>
<evidence type="ECO:0000256" key="3">
    <source>
        <dbReference type="ARBA" id="ARBA00006024"/>
    </source>
</evidence>
<dbReference type="InterPro" id="IPR044492">
    <property type="entry name" value="P_typ_ATPase_HD_dom"/>
</dbReference>
<keyword evidence="9" id="KW-1278">Translocase</keyword>
<dbReference type="InterPro" id="IPR027256">
    <property type="entry name" value="P-typ_ATPase_IB"/>
</dbReference>
<proteinExistence type="inferred from homology"/>
<evidence type="ECO:0000256" key="10">
    <source>
        <dbReference type="ARBA" id="ARBA00022989"/>
    </source>
</evidence>
<sequence>MHREFDPTDQPFTQRSNFVLYTLAAVVGALLAVDLWPPLAGWLKEIGLAVPTWQARGVFGFRFALIAAVIGGSKVLYGSLERLGEGRVGADLAVAIAAVAAILIGEPIVAAEVIFIGLAGECLEAVTFDRTQRALRRLTELFPHRTWVLREGQEVRVFTAELQVGDKVVVKPGGKVPVDGVIVDGRSAVDTSALTGESLPADKGPGDPVLAGSVVQLGALTIEARKVAKQTVAGQVIEYTAQALRDKGSGERLADRLARYFLPAVLAVALVTFAFNVVFQMGPVGPDRVKPGTAAAARVALYPTLAVLVVACPCPLVLATPAAVVAALGRLAGTGVLIKGGAALERLAGVTAFAFDKTGTLTEGRLEVGDVLPLGAIPVEELLRAAATAEQRSEHPLARAVLATALDRGVNPEAVDTFLAHPGAGVAVRTQGGAALLVGTRRLLEEQGVILSSDAAALLDRLDESGQTALLVARDGVVLGAIGARDRLRPEAAGVLADLRDLGITPLALLTGDRISVARAVAAQLPLTDVYAELLPAQKADWVARRAAPADATAESPTPTARENSHTAFVGDGINDAPALARAAVGIAIGSGTEVAAEAGDVVMMGDPLRPLPLLVRLSRETVRIIRQNIIWFGFGVNGLGVVLTGWLWPIFATSADWFEKAPLAAALFHQVGSLAVLVNSMRLLAFERGGSRVGSRFRAFDRWLNTLHADDLLHAVAHRWKALASTAGGVALAVWASTALVQVNADEVGVAQRFGALRGTLEPGLHVRWPWPIETVTKLRPGEIRTVEVGFRALTDDRNRQLQQARADQQRLRRSGSTSASDATLTWAAAHADGVQRLTDESLLITGDGNLVELLATVRYTVTDPARFLFGTRDADAVIRSTAESVFRELAAGQPFLDLLTTTRGAFEARAVDRLARRLREVAPDGLGIELRELTVHDLHPPQEVVASYHAVAEAIQRRDKTINEALAEAMRTTRRSEEESLRTVRQADADVAKKVADATAARDAFLAWADARATLPPDEEAKLSAELESRVKGGQDRAAVTKEIADRRQSLLAARRFLTDFRLSLDAVVLALRGRDKILIDADTLPGKRHLLLMDPESPKAPAVVLPPSRMQAPDQRE</sequence>
<dbReference type="PROSITE" id="PS00154">
    <property type="entry name" value="ATPASE_E1_E2"/>
    <property type="match status" value="1"/>
</dbReference>
<dbReference type="SUPFAM" id="SSF81653">
    <property type="entry name" value="Calcium ATPase, transduction domain A"/>
    <property type="match status" value="1"/>
</dbReference>
<dbReference type="Gene3D" id="3.40.1110.10">
    <property type="entry name" value="Calcium-transporting ATPase, cytoplasmic domain N"/>
    <property type="match status" value="1"/>
</dbReference>
<keyword evidence="6 12" id="KW-0479">Metal-binding</keyword>
<evidence type="ECO:0000256" key="1">
    <source>
        <dbReference type="ARBA" id="ARBA00004127"/>
    </source>
</evidence>
<dbReference type="SFLD" id="SFLDG00002">
    <property type="entry name" value="C1.7:_P-type_atpase_like"/>
    <property type="match status" value="1"/>
</dbReference>
<name>A0A225EA01_9BACT</name>
<reference evidence="16" key="1">
    <citation type="submission" date="2017-06" db="EMBL/GenBank/DDBJ databases">
        <title>Genome analysis of Fimbriiglobus ruber SP5, the first member of the order Planctomycetales with confirmed chitinolytic capability.</title>
        <authorList>
            <person name="Ravin N.V."/>
            <person name="Rakitin A.L."/>
            <person name="Ivanova A.A."/>
            <person name="Beletsky A.V."/>
            <person name="Kulichevskaya I.S."/>
            <person name="Mardanov A.V."/>
            <person name="Dedysh S.N."/>
        </authorList>
    </citation>
    <scope>NUCLEOTIDE SEQUENCE [LARGE SCALE GENOMIC DNA]</scope>
    <source>
        <strain evidence="16">SP5</strain>
    </source>
</reference>
<dbReference type="GO" id="GO:0016887">
    <property type="term" value="F:ATP hydrolysis activity"/>
    <property type="evidence" value="ECO:0007669"/>
    <property type="project" value="InterPro"/>
</dbReference>
<dbReference type="Proteomes" id="UP000214646">
    <property type="component" value="Unassembled WGS sequence"/>
</dbReference>
<dbReference type="Gene3D" id="2.70.150.10">
    <property type="entry name" value="Calcium-transporting ATPase, cytoplasmic transduction domain A"/>
    <property type="match status" value="1"/>
</dbReference>
<evidence type="ECO:0000256" key="12">
    <source>
        <dbReference type="RuleBase" id="RU362081"/>
    </source>
</evidence>
<keyword evidence="7 12" id="KW-0547">Nucleotide-binding</keyword>
<dbReference type="InterPro" id="IPR001107">
    <property type="entry name" value="Band_7"/>
</dbReference>
<dbReference type="Gene3D" id="3.40.50.1000">
    <property type="entry name" value="HAD superfamily/HAD-like"/>
    <property type="match status" value="1"/>
</dbReference>
<dbReference type="Gene3D" id="3.30.479.30">
    <property type="entry name" value="Band 7 domain"/>
    <property type="match status" value="1"/>
</dbReference>
<evidence type="ECO:0000256" key="11">
    <source>
        <dbReference type="ARBA" id="ARBA00023136"/>
    </source>
</evidence>
<dbReference type="SFLD" id="SFLDS00003">
    <property type="entry name" value="Haloacid_Dehalogenase"/>
    <property type="match status" value="1"/>
</dbReference>
<dbReference type="InterPro" id="IPR023298">
    <property type="entry name" value="ATPase_P-typ_TM_dom_sf"/>
</dbReference>
<dbReference type="PANTHER" id="PTHR43520:SF8">
    <property type="entry name" value="P-TYPE CU(+) TRANSPORTER"/>
    <property type="match status" value="1"/>
</dbReference>
<keyword evidence="12" id="KW-1003">Cell membrane</keyword>
<dbReference type="EMBL" id="NIDE01000002">
    <property type="protein sequence ID" value="OWK45247.1"/>
    <property type="molecule type" value="Genomic_DNA"/>
</dbReference>
<dbReference type="GO" id="GO:0012505">
    <property type="term" value="C:endomembrane system"/>
    <property type="evidence" value="ECO:0007669"/>
    <property type="project" value="UniProtKB-SubCell"/>
</dbReference>
<dbReference type="Pfam" id="PF01145">
    <property type="entry name" value="Band_7"/>
    <property type="match status" value="1"/>
</dbReference>
<organism evidence="15 16">
    <name type="scientific">Fimbriiglobus ruber</name>
    <dbReference type="NCBI Taxonomy" id="1908690"/>
    <lineage>
        <taxon>Bacteria</taxon>
        <taxon>Pseudomonadati</taxon>
        <taxon>Planctomycetota</taxon>
        <taxon>Planctomycetia</taxon>
        <taxon>Gemmatales</taxon>
        <taxon>Gemmataceae</taxon>
        <taxon>Fimbriiglobus</taxon>
    </lineage>
</organism>